<keyword evidence="2" id="KW-1185">Reference proteome</keyword>
<name>A0A077ZQX7_TRITR</name>
<dbReference type="AlphaFoldDB" id="A0A077ZQX7"/>
<dbReference type="STRING" id="36087.A0A077ZQX7"/>
<dbReference type="EMBL" id="HG808248">
    <property type="protein sequence ID" value="CDW61225.1"/>
    <property type="molecule type" value="Genomic_DNA"/>
</dbReference>
<reference evidence="1" key="2">
    <citation type="submission" date="2014-03" db="EMBL/GenBank/DDBJ databases">
        <title>The whipworm genome and dual-species transcriptomics of an intimate host-pathogen interaction.</title>
        <authorList>
            <person name="Foth B.J."/>
            <person name="Tsai I.J."/>
            <person name="Reid A.J."/>
            <person name="Bancroft A.J."/>
            <person name="Nichol S."/>
            <person name="Tracey A."/>
            <person name="Holroyd N."/>
            <person name="Cotton J.A."/>
            <person name="Stanley E.J."/>
            <person name="Zarowiecki M."/>
            <person name="Liu J.Z."/>
            <person name="Huckvale T."/>
            <person name="Cooper P.J."/>
            <person name="Grencis R.K."/>
            <person name="Berriman M."/>
        </authorList>
    </citation>
    <scope>NUCLEOTIDE SEQUENCE [LARGE SCALE GENOMIC DNA]</scope>
</reference>
<protein>
    <submittedName>
        <fullName evidence="1">TPR repeat-containing protein</fullName>
    </submittedName>
</protein>
<reference evidence="1" key="1">
    <citation type="submission" date="2014-01" db="EMBL/GenBank/DDBJ databases">
        <authorList>
            <person name="Aslett M."/>
        </authorList>
    </citation>
    <scope>NUCLEOTIDE SEQUENCE</scope>
</reference>
<organism evidence="1 2">
    <name type="scientific">Trichuris trichiura</name>
    <name type="common">Whipworm</name>
    <name type="synonym">Trichocephalus trichiurus</name>
    <dbReference type="NCBI Taxonomy" id="36087"/>
    <lineage>
        <taxon>Eukaryota</taxon>
        <taxon>Metazoa</taxon>
        <taxon>Ecdysozoa</taxon>
        <taxon>Nematoda</taxon>
        <taxon>Enoplea</taxon>
        <taxon>Dorylaimia</taxon>
        <taxon>Trichinellida</taxon>
        <taxon>Trichuridae</taxon>
        <taxon>Trichuris</taxon>
    </lineage>
</organism>
<proteinExistence type="predicted"/>
<dbReference type="Proteomes" id="UP000030665">
    <property type="component" value="Unassembled WGS sequence"/>
</dbReference>
<evidence type="ECO:0000313" key="1">
    <source>
        <dbReference type="EMBL" id="CDW61225.1"/>
    </source>
</evidence>
<gene>
    <name evidence="1" type="ORF">TTRE_0000966801</name>
</gene>
<evidence type="ECO:0000313" key="2">
    <source>
        <dbReference type="Proteomes" id="UP000030665"/>
    </source>
</evidence>
<sequence>MDDIDDQRSMVSGQCCLSFRNLRTGRLHPLSDLRHSYPYDISSLSRNSLSSIRGAKTFADSKFLLSNILEADDGPVLFARSNHHYPSTTMGVSRRLSQSGDSSFVGALAGKKDDYVQVRREGPSGVAPAFLILASIVRSATST</sequence>
<accession>A0A077ZQX7</accession>